<dbReference type="OrthoDB" id="676025at2"/>
<reference evidence="1 2" key="1">
    <citation type="journal article" date="2016" name="Int. J. Syst. Evol. Microbiol.">
        <title>Panacibacter ginsenosidivorans gen. nov., sp. nov., with ginsenoside converting activity isolated from soil of a ginseng field.</title>
        <authorList>
            <person name="Siddiqi M.Z."/>
            <person name="Muhammad Shafi S."/>
            <person name="Choi K.D."/>
            <person name="Im W.T."/>
        </authorList>
    </citation>
    <scope>NUCLEOTIDE SEQUENCE [LARGE SCALE GENOMIC DNA]</scope>
    <source>
        <strain evidence="1 2">Gsoil1550</strain>
    </source>
</reference>
<dbReference type="RefSeq" id="WP_147189637.1">
    <property type="nucleotide sequence ID" value="NZ_CP042435.1"/>
</dbReference>
<dbReference type="Proteomes" id="UP000321533">
    <property type="component" value="Chromosome"/>
</dbReference>
<keyword evidence="2" id="KW-1185">Reference proteome</keyword>
<gene>
    <name evidence="1" type="ORF">FRZ67_11175</name>
</gene>
<proteinExistence type="predicted"/>
<protein>
    <submittedName>
        <fullName evidence="1">YtxH domain-containing protein</fullName>
    </submittedName>
</protein>
<name>A0A5B8V8G5_9BACT</name>
<dbReference type="Pfam" id="PF12732">
    <property type="entry name" value="YtxH"/>
    <property type="match status" value="1"/>
</dbReference>
<dbReference type="EMBL" id="CP042435">
    <property type="protein sequence ID" value="QEC67830.1"/>
    <property type="molecule type" value="Genomic_DNA"/>
</dbReference>
<sequence>MRLTTFIKGVSIGFILGVLFAPDKGSATRRKISGVASDIKDDMTDTLNDISDMVSEKITAIKNMVSDMTNEAEDEYNDLSIGSDDRV</sequence>
<dbReference type="Gene3D" id="6.10.140.1430">
    <property type="match status" value="1"/>
</dbReference>
<dbReference type="KEGG" id="pgin:FRZ67_11175"/>
<evidence type="ECO:0000313" key="1">
    <source>
        <dbReference type="EMBL" id="QEC67830.1"/>
    </source>
</evidence>
<dbReference type="AlphaFoldDB" id="A0A5B8V8G5"/>
<organism evidence="1 2">
    <name type="scientific">Panacibacter ginsenosidivorans</name>
    <dbReference type="NCBI Taxonomy" id="1813871"/>
    <lineage>
        <taxon>Bacteria</taxon>
        <taxon>Pseudomonadati</taxon>
        <taxon>Bacteroidota</taxon>
        <taxon>Chitinophagia</taxon>
        <taxon>Chitinophagales</taxon>
        <taxon>Chitinophagaceae</taxon>
        <taxon>Panacibacter</taxon>
    </lineage>
</organism>
<dbReference type="InterPro" id="IPR024623">
    <property type="entry name" value="YtxH"/>
</dbReference>
<evidence type="ECO:0000313" key="2">
    <source>
        <dbReference type="Proteomes" id="UP000321533"/>
    </source>
</evidence>
<accession>A0A5B8V8G5</accession>